<dbReference type="RefSeq" id="WP_353500253.1">
    <property type="nucleotide sequence ID" value="NZ_CP115922.1"/>
</dbReference>
<sequence length="100" mass="11561">MNAFIFLINEHGHYFQISKQAWSQFDTDYLLRAGCELYPSKDAMYQWVMSRDQLALDEVDGTEILIIADDKGVIVEVSHSGQRTEVDDQDINDWLAAYKL</sequence>
<dbReference type="EMBL" id="CP115922">
    <property type="protein sequence ID" value="XCD19126.1"/>
    <property type="molecule type" value="Genomic_DNA"/>
</dbReference>
<reference evidence="1" key="1">
    <citation type="submission" date="2023-01" db="EMBL/GenBank/DDBJ databases">
        <title>Vibrio sp. CB1-14 genome sequencing.</title>
        <authorList>
            <person name="Otstavnykh N."/>
            <person name="Isaeva M."/>
            <person name="Meleshko D."/>
        </authorList>
    </citation>
    <scope>NUCLEOTIDE SEQUENCE</scope>
    <source>
        <strain evidence="1">CB1-14</strain>
        <plasmid evidence="1">p1</plasmid>
    </source>
</reference>
<accession>A0AAU8BST7</accession>
<dbReference type="AlphaFoldDB" id="A0AAU8BST7"/>
<geneLocation type="plasmid" evidence="1">
    <name>p1</name>
</geneLocation>
<dbReference type="KEGG" id="vck:PG915_24630"/>
<evidence type="ECO:0000313" key="1">
    <source>
        <dbReference type="EMBL" id="XCD19126.1"/>
    </source>
</evidence>
<proteinExistence type="predicted"/>
<organism evidence="1">
    <name type="scientific">Vibrio chaetopteri</name>
    <dbReference type="NCBI Taxonomy" id="3016528"/>
    <lineage>
        <taxon>Bacteria</taxon>
        <taxon>Pseudomonadati</taxon>
        <taxon>Pseudomonadota</taxon>
        <taxon>Gammaproteobacteria</taxon>
        <taxon>Vibrionales</taxon>
        <taxon>Vibrionaceae</taxon>
        <taxon>Vibrio</taxon>
    </lineage>
</organism>
<gene>
    <name evidence="1" type="ORF">PG915_24630</name>
</gene>
<name>A0AAU8BST7_9VIBR</name>
<protein>
    <submittedName>
        <fullName evidence="1">Uncharacterized protein</fullName>
    </submittedName>
</protein>
<keyword evidence="1" id="KW-0614">Plasmid</keyword>